<feature type="domain" description="Antitoxin SocA-like Panacea" evidence="1">
    <location>
        <begin position="24"/>
        <end position="122"/>
    </location>
</feature>
<evidence type="ECO:0000313" key="2">
    <source>
        <dbReference type="EMBL" id="MDU9695132.1"/>
    </source>
</evidence>
<evidence type="ECO:0000259" key="1">
    <source>
        <dbReference type="Pfam" id="PF13274"/>
    </source>
</evidence>
<dbReference type="InterPro" id="IPR025272">
    <property type="entry name" value="SocA_Panacea"/>
</dbReference>
<dbReference type="RefSeq" id="WP_316911590.1">
    <property type="nucleotide sequence ID" value="NZ_JAPTGD010000005.1"/>
</dbReference>
<gene>
    <name evidence="2" type="ORF">O0Q50_28450</name>
</gene>
<organism evidence="2 3">
    <name type="scientific">Priestia aryabhattai</name>
    <name type="common">Bacillus aryabhattai</name>
    <dbReference type="NCBI Taxonomy" id="412384"/>
    <lineage>
        <taxon>Bacteria</taxon>
        <taxon>Bacillati</taxon>
        <taxon>Bacillota</taxon>
        <taxon>Bacilli</taxon>
        <taxon>Bacillales</taxon>
        <taxon>Bacillaceae</taxon>
        <taxon>Priestia</taxon>
    </lineage>
</organism>
<proteinExistence type="predicted"/>
<comment type="caution">
    <text evidence="2">The sequence shown here is derived from an EMBL/GenBank/DDBJ whole genome shotgun (WGS) entry which is preliminary data.</text>
</comment>
<dbReference type="Proteomes" id="UP001269400">
    <property type="component" value="Unassembled WGS sequence"/>
</dbReference>
<evidence type="ECO:0000313" key="3">
    <source>
        <dbReference type="Proteomes" id="UP001269400"/>
    </source>
</evidence>
<dbReference type="EMBL" id="JAPTGD010000005">
    <property type="protein sequence ID" value="MDU9695132.1"/>
    <property type="molecule type" value="Genomic_DNA"/>
</dbReference>
<sequence>MAAYNVEQVAQWYLSKQEMTPKKLQKILYYAYSWFLTLQNDSEEELDNKLFDSQFEAWVHGPVIYEVYDHYRSNGYQPISKFEGEVPNFDEDTLDILEQVWEVYGNYSGNELEAITHQESPWLNARQGFGPLDRCDVPIDDRDIFRCYIARIQD</sequence>
<reference evidence="2" key="1">
    <citation type="journal article" date="2022" name="J Environ Chem Eng">
        <title>Biodegradation of petroleum oil using a constructed nonpathogenic and heavy metal-tolerant bacterial consortium isolated from marine sponges.</title>
        <authorList>
            <person name="Dechsakulwatana C."/>
            <person name="Rungsihiranrut A."/>
            <person name="Muangchinda C."/>
            <person name="Ningthoujam R."/>
            <person name="Klankeo P."/>
            <person name="Pinyakong O."/>
        </authorList>
    </citation>
    <scope>NUCLEOTIDE SEQUENCE</scope>
    <source>
        <strain evidence="2">TL01-2</strain>
    </source>
</reference>
<accession>A0AAX6NH02</accession>
<protein>
    <submittedName>
        <fullName evidence="2">DUF4065 domain-containing protein</fullName>
    </submittedName>
</protein>
<reference evidence="2" key="2">
    <citation type="submission" date="2022-12" db="EMBL/GenBank/DDBJ databases">
        <authorList>
            <person name="Dechsakulwatana C."/>
            <person name="Rungsihiranrut A."/>
            <person name="Muangchinda C."/>
            <person name="Ningthoujam R."/>
            <person name="Klankeo P."/>
            <person name="Pinyakong O."/>
        </authorList>
    </citation>
    <scope>NUCLEOTIDE SEQUENCE</scope>
    <source>
        <strain evidence="2">TL01-2</strain>
    </source>
</reference>
<dbReference type="Pfam" id="PF13274">
    <property type="entry name" value="SocA_Panacea"/>
    <property type="match status" value="1"/>
</dbReference>
<dbReference type="AlphaFoldDB" id="A0AAX6NH02"/>
<name>A0AAX6NH02_PRIAR</name>